<dbReference type="Gene3D" id="1.10.10.10">
    <property type="entry name" value="Winged helix-like DNA-binding domain superfamily/Winged helix DNA-binding domain"/>
    <property type="match status" value="1"/>
</dbReference>
<comment type="caution">
    <text evidence="6">The sequence shown here is derived from an EMBL/GenBank/DDBJ whole genome shotgun (WGS) entry which is preliminary data.</text>
</comment>
<dbReference type="InterPro" id="IPR002182">
    <property type="entry name" value="NB-ARC"/>
</dbReference>
<dbReference type="Gene3D" id="3.80.10.10">
    <property type="entry name" value="Ribonuclease Inhibitor"/>
    <property type="match status" value="2"/>
</dbReference>
<evidence type="ECO:0000259" key="3">
    <source>
        <dbReference type="Pfam" id="PF00931"/>
    </source>
</evidence>
<dbReference type="AlphaFoldDB" id="A0A2P5CQM5"/>
<keyword evidence="2" id="KW-0611">Plant defense</keyword>
<protein>
    <submittedName>
        <fullName evidence="6">NB-ARC domain, LRR domain containing protein</fullName>
    </submittedName>
</protein>
<feature type="domain" description="Disease resistance R13L4/SHOC-2-like LRR" evidence="5">
    <location>
        <begin position="370"/>
        <end position="700"/>
    </location>
</feature>
<dbReference type="GO" id="GO:0043531">
    <property type="term" value="F:ADP binding"/>
    <property type="evidence" value="ECO:0007669"/>
    <property type="project" value="InterPro"/>
</dbReference>
<dbReference type="SUPFAM" id="SSF52058">
    <property type="entry name" value="L domain-like"/>
    <property type="match status" value="1"/>
</dbReference>
<dbReference type="SUPFAM" id="SSF52540">
    <property type="entry name" value="P-loop containing nucleoside triphosphate hydrolases"/>
    <property type="match status" value="1"/>
</dbReference>
<dbReference type="InterPro" id="IPR032675">
    <property type="entry name" value="LRR_dom_sf"/>
</dbReference>
<evidence type="ECO:0000313" key="7">
    <source>
        <dbReference type="Proteomes" id="UP000237105"/>
    </source>
</evidence>
<evidence type="ECO:0000256" key="2">
    <source>
        <dbReference type="ARBA" id="ARBA00022821"/>
    </source>
</evidence>
<dbReference type="InterPro" id="IPR058922">
    <property type="entry name" value="WHD_DRP"/>
</dbReference>
<dbReference type="Pfam" id="PF23559">
    <property type="entry name" value="WHD_DRP"/>
    <property type="match status" value="1"/>
</dbReference>
<dbReference type="EMBL" id="JXTB01000105">
    <property type="protein sequence ID" value="PON63347.1"/>
    <property type="molecule type" value="Genomic_DNA"/>
</dbReference>
<dbReference type="InterPro" id="IPR055414">
    <property type="entry name" value="LRR_R13L4/SHOC2-like"/>
</dbReference>
<dbReference type="Pfam" id="PF00931">
    <property type="entry name" value="NB-ARC"/>
    <property type="match status" value="1"/>
</dbReference>
<dbReference type="Pfam" id="PF23598">
    <property type="entry name" value="LRR_14"/>
    <property type="match status" value="1"/>
</dbReference>
<feature type="domain" description="Disease resistance protein winged helix" evidence="4">
    <location>
        <begin position="250"/>
        <end position="324"/>
    </location>
</feature>
<dbReference type="Proteomes" id="UP000237105">
    <property type="component" value="Unassembled WGS sequence"/>
</dbReference>
<dbReference type="Gene3D" id="3.40.50.300">
    <property type="entry name" value="P-loop containing nucleotide triphosphate hydrolases"/>
    <property type="match status" value="1"/>
</dbReference>
<sequence>SELRAVAVVGMGGLGKTTLMSRVYEDFEVKKHFQHHAWVTVSQSFKIDDILRQIIQQLFDQIRQPLPQGANSADNYTLKRIMIDFLRGKRYLLVLDDVWSVDAWDAVRMAFPNDNTGSRLMIATRISEVASFYTKDLGGMIFPLRPLTLEESWSLFCAKTFPRDRCPTHLEKICRNILKRCEGLPLAIVAIGGMLATKDITKIDEWEIVNRCLGAELEGNKKLKGMQEILLLGFNDLPYNLKHCFMYLSIFPEDYLIRRKMLIRLWIAEGFTQETEGRTLEEVGDGYFNELLNRSLIQAAGDRIYSTSGRITHCRVHDFLRELILLKSQDQNISAITNDKIERLPERVRRLSVHKGTKIDVYGNNNLCRLRSVLFFGEEDGELNNFLSSFLDSGVRLLKVMDCSNAPLRTFPKDITKLYHLRYLSLRNTSIRTIPCSIGKLRNLETLDLKNTSVEELPVEITKIHCLRHVIVYRNNSRLSTGRIHGFKALEGIEALSSLRKLCHIEANPGGAANLLTSIGRLTQLTMLGILQLAGEHGHTLCSSIDKLKYLRSLSLDSRDENEILNIQFLSSSPPQFLQRLHMRGRLETFPHWLHNLTHLVKLVFKFSRLQVDPLESLQALPNLLLLIFYNGAYDGEALCFKAGGFQMLNHFSVIQGDRLSKVKVEEGAMPRLEYLWLEDCKSLKEIPPGVERLSNLKRLGLVNMADELTRTINRGSQDKNYLRVKHIPSVFVGQRTNEEGFSGHFL</sequence>
<evidence type="ECO:0000256" key="1">
    <source>
        <dbReference type="ARBA" id="ARBA00022737"/>
    </source>
</evidence>
<dbReference type="OrthoDB" id="1189975at2759"/>
<feature type="non-terminal residue" evidence="6">
    <location>
        <position position="1"/>
    </location>
</feature>
<organism evidence="6 7">
    <name type="scientific">Parasponia andersonii</name>
    <name type="common">Sponia andersonii</name>
    <dbReference type="NCBI Taxonomy" id="3476"/>
    <lineage>
        <taxon>Eukaryota</taxon>
        <taxon>Viridiplantae</taxon>
        <taxon>Streptophyta</taxon>
        <taxon>Embryophyta</taxon>
        <taxon>Tracheophyta</taxon>
        <taxon>Spermatophyta</taxon>
        <taxon>Magnoliopsida</taxon>
        <taxon>eudicotyledons</taxon>
        <taxon>Gunneridae</taxon>
        <taxon>Pentapetalae</taxon>
        <taxon>rosids</taxon>
        <taxon>fabids</taxon>
        <taxon>Rosales</taxon>
        <taxon>Cannabaceae</taxon>
        <taxon>Parasponia</taxon>
    </lineage>
</organism>
<dbReference type="InterPro" id="IPR027417">
    <property type="entry name" value="P-loop_NTPase"/>
</dbReference>
<gene>
    <name evidence="6" type="ORF">PanWU01x14_132570</name>
</gene>
<dbReference type="PANTHER" id="PTHR23155">
    <property type="entry name" value="DISEASE RESISTANCE PROTEIN RP"/>
    <property type="match status" value="1"/>
</dbReference>
<dbReference type="InterPro" id="IPR036388">
    <property type="entry name" value="WH-like_DNA-bd_sf"/>
</dbReference>
<evidence type="ECO:0000313" key="6">
    <source>
        <dbReference type="EMBL" id="PON63347.1"/>
    </source>
</evidence>
<dbReference type="GO" id="GO:0098542">
    <property type="term" value="P:defense response to other organism"/>
    <property type="evidence" value="ECO:0007669"/>
    <property type="project" value="TreeGrafter"/>
</dbReference>
<keyword evidence="1" id="KW-0677">Repeat</keyword>
<dbReference type="FunFam" id="1.10.10.10:FF:000322">
    <property type="entry name" value="Probable disease resistance protein At1g63360"/>
    <property type="match status" value="1"/>
</dbReference>
<dbReference type="PRINTS" id="PR00364">
    <property type="entry name" value="DISEASERSIST"/>
</dbReference>
<dbReference type="InterPro" id="IPR044974">
    <property type="entry name" value="Disease_R_plants"/>
</dbReference>
<accession>A0A2P5CQM5</accession>
<feature type="domain" description="NB-ARC" evidence="3">
    <location>
        <begin position="3"/>
        <end position="164"/>
    </location>
</feature>
<dbReference type="PANTHER" id="PTHR23155:SF1205">
    <property type="entry name" value="DISEASE RESISTANCE PROTEIN RPM1"/>
    <property type="match status" value="1"/>
</dbReference>
<dbReference type="Gene3D" id="1.10.8.430">
    <property type="entry name" value="Helical domain of apoptotic protease-activating factors"/>
    <property type="match status" value="1"/>
</dbReference>
<dbReference type="InterPro" id="IPR042197">
    <property type="entry name" value="Apaf_helical"/>
</dbReference>
<reference evidence="7" key="1">
    <citation type="submission" date="2016-06" db="EMBL/GenBank/DDBJ databases">
        <title>Parallel loss of symbiosis genes in relatives of nitrogen-fixing non-legume Parasponia.</title>
        <authorList>
            <person name="Van Velzen R."/>
            <person name="Holmer R."/>
            <person name="Bu F."/>
            <person name="Rutten L."/>
            <person name="Van Zeijl A."/>
            <person name="Liu W."/>
            <person name="Santuari L."/>
            <person name="Cao Q."/>
            <person name="Sharma T."/>
            <person name="Shen D."/>
            <person name="Roswanjaya Y."/>
            <person name="Wardhani T."/>
            <person name="Kalhor M.S."/>
            <person name="Jansen J."/>
            <person name="Van den Hoogen J."/>
            <person name="Gungor B."/>
            <person name="Hartog M."/>
            <person name="Hontelez J."/>
            <person name="Verver J."/>
            <person name="Yang W.-C."/>
            <person name="Schijlen E."/>
            <person name="Repin R."/>
            <person name="Schilthuizen M."/>
            <person name="Schranz E."/>
            <person name="Heidstra R."/>
            <person name="Miyata K."/>
            <person name="Fedorova E."/>
            <person name="Kohlen W."/>
            <person name="Bisseling T."/>
            <person name="Smit S."/>
            <person name="Geurts R."/>
        </authorList>
    </citation>
    <scope>NUCLEOTIDE SEQUENCE [LARGE SCALE GENOMIC DNA]</scope>
    <source>
        <strain evidence="7">cv. WU1-14</strain>
    </source>
</reference>
<proteinExistence type="predicted"/>
<keyword evidence="7" id="KW-1185">Reference proteome</keyword>
<evidence type="ECO:0000259" key="4">
    <source>
        <dbReference type="Pfam" id="PF23559"/>
    </source>
</evidence>
<evidence type="ECO:0000259" key="5">
    <source>
        <dbReference type="Pfam" id="PF23598"/>
    </source>
</evidence>
<name>A0A2P5CQM5_PARAD</name>
<dbReference type="FunFam" id="3.40.50.300:FF:001091">
    <property type="entry name" value="Probable disease resistance protein At1g61300"/>
    <property type="match status" value="1"/>
</dbReference>